<dbReference type="EMBL" id="KK106783">
    <property type="protein sequence ID" value="KIY91353.1"/>
    <property type="molecule type" value="Genomic_DNA"/>
</dbReference>
<reference evidence="2 3" key="1">
    <citation type="journal article" date="2013" name="BMC Genomics">
        <title>Reconstruction of the lipid metabolism for the microalga Monoraphidium neglectum from its genome sequence reveals characteristics suitable for biofuel production.</title>
        <authorList>
            <person name="Bogen C."/>
            <person name="Al-Dilaimi A."/>
            <person name="Albersmeier A."/>
            <person name="Wichmann J."/>
            <person name="Grundmann M."/>
            <person name="Rupp O."/>
            <person name="Lauersen K.J."/>
            <person name="Blifernez-Klassen O."/>
            <person name="Kalinowski J."/>
            <person name="Goesmann A."/>
            <person name="Mussgnug J.H."/>
            <person name="Kruse O."/>
        </authorList>
    </citation>
    <scope>NUCLEOTIDE SEQUENCE [LARGE SCALE GENOMIC DNA]</scope>
    <source>
        <strain evidence="2 3">SAG 48.87</strain>
    </source>
</reference>
<dbReference type="RefSeq" id="XP_013890373.1">
    <property type="nucleotide sequence ID" value="XM_014034919.1"/>
</dbReference>
<dbReference type="KEGG" id="mng:MNEG_16611"/>
<gene>
    <name evidence="2" type="ORF">MNEG_16611</name>
</gene>
<dbReference type="SUPFAM" id="SSF50630">
    <property type="entry name" value="Acid proteases"/>
    <property type="match status" value="1"/>
</dbReference>
<dbReference type="Proteomes" id="UP000054498">
    <property type="component" value="Unassembled WGS sequence"/>
</dbReference>
<dbReference type="Gene3D" id="2.40.70.10">
    <property type="entry name" value="Acid Proteases"/>
    <property type="match status" value="1"/>
</dbReference>
<evidence type="ECO:0000259" key="1">
    <source>
        <dbReference type="PROSITE" id="PS51767"/>
    </source>
</evidence>
<dbReference type="InterPro" id="IPR033121">
    <property type="entry name" value="PEPTIDASE_A1"/>
</dbReference>
<accession>A0A0D2K5B5</accession>
<feature type="domain" description="Peptidase A1" evidence="1">
    <location>
        <begin position="1"/>
        <end position="113"/>
    </location>
</feature>
<name>A0A0D2K5B5_9CHLO</name>
<evidence type="ECO:0000313" key="3">
    <source>
        <dbReference type="Proteomes" id="UP000054498"/>
    </source>
</evidence>
<dbReference type="GeneID" id="25734388"/>
<proteinExistence type="predicted"/>
<sequence>MDSGTTFNYLPTLAFEALVVMLEGLLMEKGLNYKTLNPDSESPDICWDLPTLGSTPADAWAAAAEAFPTLRLRFDGAALLLPAQRYLFADGGDRGGGRRRFCLGFFDNARAPS</sequence>
<dbReference type="PROSITE" id="PS51767">
    <property type="entry name" value="PEPTIDASE_A1"/>
    <property type="match status" value="1"/>
</dbReference>
<dbReference type="STRING" id="145388.A0A0D2K5B5"/>
<dbReference type="InterPro" id="IPR021109">
    <property type="entry name" value="Peptidase_aspartic_dom_sf"/>
</dbReference>
<evidence type="ECO:0000313" key="2">
    <source>
        <dbReference type="EMBL" id="KIY91353.1"/>
    </source>
</evidence>
<dbReference type="AlphaFoldDB" id="A0A0D2K5B5"/>
<organism evidence="2 3">
    <name type="scientific">Monoraphidium neglectum</name>
    <dbReference type="NCBI Taxonomy" id="145388"/>
    <lineage>
        <taxon>Eukaryota</taxon>
        <taxon>Viridiplantae</taxon>
        <taxon>Chlorophyta</taxon>
        <taxon>core chlorophytes</taxon>
        <taxon>Chlorophyceae</taxon>
        <taxon>CS clade</taxon>
        <taxon>Sphaeropleales</taxon>
        <taxon>Selenastraceae</taxon>
        <taxon>Monoraphidium</taxon>
    </lineage>
</organism>
<keyword evidence="3" id="KW-1185">Reference proteome</keyword>
<protein>
    <recommendedName>
        <fullName evidence="1">Peptidase A1 domain-containing protein</fullName>
    </recommendedName>
</protein>